<comment type="caution">
    <text evidence="3">The sequence shown here is derived from an EMBL/GenBank/DDBJ whole genome shotgun (WGS) entry which is preliminary data.</text>
</comment>
<evidence type="ECO:0000256" key="2">
    <source>
        <dbReference type="SAM" id="SignalP"/>
    </source>
</evidence>
<evidence type="ECO:0008006" key="5">
    <source>
        <dbReference type="Google" id="ProtNLM"/>
    </source>
</evidence>
<feature type="signal peptide" evidence="2">
    <location>
        <begin position="1"/>
        <end position="18"/>
    </location>
</feature>
<evidence type="ECO:0000313" key="4">
    <source>
        <dbReference type="Proteomes" id="UP000620124"/>
    </source>
</evidence>
<gene>
    <name evidence="3" type="ORF">MVEN_01293200</name>
</gene>
<dbReference type="Gene3D" id="1.10.1740.120">
    <property type="match status" value="1"/>
</dbReference>
<sequence>MQFIFVALLAVFAASVCAAPLNPLFDRATCDIKTCVVALQPSFPTACDPAALQLGANTQLNTACLVAAAKGTAAFPTACAPCATQFGVTDPGKKSQTATNGGTGNAAPANGGQGTVATGNAAPANGATANAAPANGGQGTAVTPAANKNDQAVGPRATCDIKACVITLEPSFPLCAPAVTQLGANNLFNTACLAAAAKGTAAFPPACDGCAAQFGVTDPGVSAKAAGVAIN</sequence>
<protein>
    <recommendedName>
        <fullName evidence="5">Fungal calcium binding protein domain-containing protein</fullName>
    </recommendedName>
</protein>
<proteinExistence type="predicted"/>
<dbReference type="AlphaFoldDB" id="A0A8H6Y1A2"/>
<organism evidence="3 4">
    <name type="scientific">Mycena venus</name>
    <dbReference type="NCBI Taxonomy" id="2733690"/>
    <lineage>
        <taxon>Eukaryota</taxon>
        <taxon>Fungi</taxon>
        <taxon>Dikarya</taxon>
        <taxon>Basidiomycota</taxon>
        <taxon>Agaricomycotina</taxon>
        <taxon>Agaricomycetes</taxon>
        <taxon>Agaricomycetidae</taxon>
        <taxon>Agaricales</taxon>
        <taxon>Marasmiineae</taxon>
        <taxon>Mycenaceae</taxon>
        <taxon>Mycena</taxon>
    </lineage>
</organism>
<evidence type="ECO:0000313" key="3">
    <source>
        <dbReference type="EMBL" id="KAF7349925.1"/>
    </source>
</evidence>
<keyword evidence="4" id="KW-1185">Reference proteome</keyword>
<keyword evidence="2" id="KW-0732">Signal</keyword>
<reference evidence="3" key="1">
    <citation type="submission" date="2020-05" db="EMBL/GenBank/DDBJ databases">
        <title>Mycena genomes resolve the evolution of fungal bioluminescence.</title>
        <authorList>
            <person name="Tsai I.J."/>
        </authorList>
    </citation>
    <scope>NUCLEOTIDE SEQUENCE</scope>
    <source>
        <strain evidence="3">CCC161011</strain>
    </source>
</reference>
<dbReference type="OrthoDB" id="3048873at2759"/>
<feature type="compositionally biased region" description="Low complexity" evidence="1">
    <location>
        <begin position="96"/>
        <end position="135"/>
    </location>
</feature>
<accession>A0A8H6Y1A2</accession>
<dbReference type="EMBL" id="JACAZI010000010">
    <property type="protein sequence ID" value="KAF7349925.1"/>
    <property type="molecule type" value="Genomic_DNA"/>
</dbReference>
<name>A0A8H6Y1A2_9AGAR</name>
<evidence type="ECO:0000256" key="1">
    <source>
        <dbReference type="SAM" id="MobiDB-lite"/>
    </source>
</evidence>
<feature type="chain" id="PRO_5034542357" description="Fungal calcium binding protein domain-containing protein" evidence="2">
    <location>
        <begin position="19"/>
        <end position="231"/>
    </location>
</feature>
<dbReference type="Proteomes" id="UP000620124">
    <property type="component" value="Unassembled WGS sequence"/>
</dbReference>
<feature type="region of interest" description="Disordered" evidence="1">
    <location>
        <begin position="89"/>
        <end position="152"/>
    </location>
</feature>